<evidence type="ECO:0000313" key="1">
    <source>
        <dbReference type="EMBL" id="NBG94399.1"/>
    </source>
</evidence>
<proteinExistence type="predicted"/>
<dbReference type="InterPro" id="IPR029063">
    <property type="entry name" value="SAM-dependent_MTases_sf"/>
</dbReference>
<dbReference type="Proteomes" id="UP000470384">
    <property type="component" value="Unassembled WGS sequence"/>
</dbReference>
<dbReference type="GeneID" id="300656456"/>
<dbReference type="CDD" id="cd02440">
    <property type="entry name" value="AdoMet_MTases"/>
    <property type="match status" value="1"/>
</dbReference>
<dbReference type="OrthoDB" id="8479980at2"/>
<dbReference type="SUPFAM" id="SSF53335">
    <property type="entry name" value="S-adenosyl-L-methionine-dependent methyltransferases"/>
    <property type="match status" value="1"/>
</dbReference>
<evidence type="ECO:0000313" key="2">
    <source>
        <dbReference type="Proteomes" id="UP000470384"/>
    </source>
</evidence>
<organism evidence="1 2">
    <name type="scientific">Pyruvatibacter mobilis</name>
    <dbReference type="NCBI Taxonomy" id="1712261"/>
    <lineage>
        <taxon>Bacteria</taxon>
        <taxon>Pseudomonadati</taxon>
        <taxon>Pseudomonadota</taxon>
        <taxon>Alphaproteobacteria</taxon>
        <taxon>Hyphomicrobiales</taxon>
        <taxon>Parvibaculaceae</taxon>
        <taxon>Pyruvatibacter</taxon>
    </lineage>
</organism>
<evidence type="ECO:0008006" key="3">
    <source>
        <dbReference type="Google" id="ProtNLM"/>
    </source>
</evidence>
<dbReference type="Gene3D" id="3.40.50.150">
    <property type="entry name" value="Vaccinia Virus protein VP39"/>
    <property type="match status" value="1"/>
</dbReference>
<name>A0A845Q7P8_9HYPH</name>
<dbReference type="RefSeq" id="WP_160586503.1">
    <property type="nucleotide sequence ID" value="NZ_BMHN01000001.1"/>
</dbReference>
<gene>
    <name evidence="1" type="ORF">GTQ45_01475</name>
</gene>
<protein>
    <recommendedName>
        <fullName evidence="3">Methyltransferase domain-containing protein</fullName>
    </recommendedName>
</protein>
<keyword evidence="2" id="KW-1185">Reference proteome</keyword>
<reference evidence="1 2" key="1">
    <citation type="journal article" date="2016" name="Int. J. Syst. Evol. Microbiol.">
        <title>Pyruvatibacter mobilis gen. nov., sp. nov., a marine bacterium from the culture broth of Picochlorum sp. 122.</title>
        <authorList>
            <person name="Wang G."/>
            <person name="Tang M."/>
            <person name="Wu H."/>
            <person name="Dai S."/>
            <person name="Li T."/>
            <person name="Chen C."/>
            <person name="He H."/>
            <person name="Fan J."/>
            <person name="Xiang W."/>
            <person name="Li X."/>
        </authorList>
    </citation>
    <scope>NUCLEOTIDE SEQUENCE [LARGE SCALE GENOMIC DNA]</scope>
    <source>
        <strain evidence="1 2">GYP-11</strain>
    </source>
</reference>
<sequence>MSPSTITHLDQHMLDAYMDEDSIAELIKQISKPRDHELTCQRWLMNSSAKRLGFSMLYGDLLSTSGKRILDIGGGLTCLTNKLASQHDYHLVDLMAHDSPEHVEELRGSPPSFRVDQQDWYEVPLDQEYDVIVANDIFPNVDQRLALFLNKAIPACSQLRVSLTYHNAPRFHFAKRLDADEVFCMLAWNGPQVAAVLSEYQTRFANWQPNGFEQDRESLYPNGRQVCIATLNGDI</sequence>
<comment type="caution">
    <text evidence="1">The sequence shown here is derived from an EMBL/GenBank/DDBJ whole genome shotgun (WGS) entry which is preliminary data.</text>
</comment>
<accession>A0A845Q7P8</accession>
<dbReference type="AlphaFoldDB" id="A0A845Q7P8"/>
<dbReference type="EMBL" id="WXYQ01000001">
    <property type="protein sequence ID" value="NBG94399.1"/>
    <property type="molecule type" value="Genomic_DNA"/>
</dbReference>